<evidence type="ECO:0000256" key="2">
    <source>
        <dbReference type="ARBA" id="ARBA00006939"/>
    </source>
</evidence>
<evidence type="ECO:0000256" key="9">
    <source>
        <dbReference type="SAM" id="SignalP"/>
    </source>
</evidence>
<comment type="subcellular location">
    <subcellularLocation>
        <location evidence="1 8">Membrane</location>
        <topology evidence="1 8">Multi-pass membrane protein</topology>
    </subcellularLocation>
</comment>
<keyword evidence="11" id="KW-1185">Reference proteome</keyword>
<evidence type="ECO:0000313" key="11">
    <source>
        <dbReference type="Proteomes" id="UP000077051"/>
    </source>
</evidence>
<evidence type="ECO:0000256" key="5">
    <source>
        <dbReference type="ARBA" id="ARBA00022989"/>
    </source>
</evidence>
<keyword evidence="5 8" id="KW-1133">Transmembrane helix</keyword>
<dbReference type="AlphaFoldDB" id="A0A168NAA8"/>
<dbReference type="EMBL" id="AMYB01000002">
    <property type="protein sequence ID" value="OAD06011.1"/>
    <property type="molecule type" value="Genomic_DNA"/>
</dbReference>
<feature type="transmembrane region" description="Helical" evidence="8">
    <location>
        <begin position="335"/>
        <end position="357"/>
    </location>
</feature>
<sequence length="397" mass="43528">MAKYINLLIPCLALLYLTQVHAQSDAAADATEASGEEEEDACALLPVEDYNMGLRVGSIFIILGTSAVGTYLPILLHRISPYKPGDFRDWLLTVGKFFGTGVILATAFVHMLPDALENFSSPCLTQGWLSYGAFAGIFCMLASFALQLLEVVSVAHMNKLRKRRQDKIDAELGNTHRYNDFAQEKIPSDIVHGSQISKQNTVADEERIESHTHDHHHHIGDSHGHSHGGAFLEEDDAYKHIGTYILELGIVMHSILIGITLATTGNSEFTTLLIALVFHQFFEGMALGTRLNDLSYKKWYRPVLMGLLYIIMTPLGIAIGIGIHSSFNANSYSAVLSSAILDSLSAGILLYNAYVSLMSMEISHSPAFHNASTTRKVCSFISMYVGAGLMSLIGEWA</sequence>
<protein>
    <recommendedName>
        <fullName evidence="12">ZIP zinc/iron transport family</fullName>
    </recommendedName>
</protein>
<feature type="signal peptide" evidence="9">
    <location>
        <begin position="1"/>
        <end position="22"/>
    </location>
</feature>
<dbReference type="Proteomes" id="UP000077051">
    <property type="component" value="Unassembled WGS sequence"/>
</dbReference>
<feature type="transmembrane region" description="Helical" evidence="8">
    <location>
        <begin position="56"/>
        <end position="77"/>
    </location>
</feature>
<keyword evidence="3 8" id="KW-0813">Transport</keyword>
<feature type="transmembrane region" description="Helical" evidence="8">
    <location>
        <begin position="131"/>
        <end position="155"/>
    </location>
</feature>
<keyword evidence="6 8" id="KW-0406">Ion transport</keyword>
<dbReference type="InterPro" id="IPR004698">
    <property type="entry name" value="Zn/Fe_permease_fun/pln"/>
</dbReference>
<evidence type="ECO:0000256" key="8">
    <source>
        <dbReference type="RuleBase" id="RU362088"/>
    </source>
</evidence>
<keyword evidence="4 8" id="KW-0812">Transmembrane</keyword>
<evidence type="ECO:0000313" key="10">
    <source>
        <dbReference type="EMBL" id="OAD06011.1"/>
    </source>
</evidence>
<accession>A0A168NAA8</accession>
<proteinExistence type="inferred from homology"/>
<keyword evidence="7 8" id="KW-0472">Membrane</keyword>
<comment type="similarity">
    <text evidence="2 8">Belongs to the ZIP transporter (TC 2.A.5) family.</text>
</comment>
<comment type="caution">
    <text evidence="10">The sequence shown here is derived from an EMBL/GenBank/DDBJ whole genome shotgun (WGS) entry which is preliminary data.</text>
</comment>
<evidence type="ECO:0000256" key="1">
    <source>
        <dbReference type="ARBA" id="ARBA00004141"/>
    </source>
</evidence>
<dbReference type="VEuPathDB" id="FungiDB:MUCCIDRAFT_155215"/>
<feature type="transmembrane region" description="Helical" evidence="8">
    <location>
        <begin position="89"/>
        <end position="111"/>
    </location>
</feature>
<evidence type="ECO:0008006" key="12">
    <source>
        <dbReference type="Google" id="ProtNLM"/>
    </source>
</evidence>
<feature type="transmembrane region" description="Helical" evidence="8">
    <location>
        <begin position="377"/>
        <end position="394"/>
    </location>
</feature>
<dbReference type="OrthoDB" id="448280at2759"/>
<dbReference type="NCBIfam" id="TIGR00820">
    <property type="entry name" value="zip"/>
    <property type="match status" value="1"/>
</dbReference>
<keyword evidence="9" id="KW-0732">Signal</keyword>
<feature type="transmembrane region" description="Helical" evidence="8">
    <location>
        <begin position="244"/>
        <end position="263"/>
    </location>
</feature>
<dbReference type="Pfam" id="PF02535">
    <property type="entry name" value="Zip"/>
    <property type="match status" value="1"/>
</dbReference>
<evidence type="ECO:0000256" key="3">
    <source>
        <dbReference type="ARBA" id="ARBA00022448"/>
    </source>
</evidence>
<feature type="chain" id="PRO_5007899204" description="ZIP zinc/iron transport family" evidence="9">
    <location>
        <begin position="23"/>
        <end position="397"/>
    </location>
</feature>
<dbReference type="GO" id="GO:0005385">
    <property type="term" value="F:zinc ion transmembrane transporter activity"/>
    <property type="evidence" value="ECO:0007669"/>
    <property type="project" value="InterPro"/>
</dbReference>
<dbReference type="PANTHER" id="PTHR11040:SF44">
    <property type="entry name" value="PROTEIN ZNTC-RELATED"/>
    <property type="match status" value="1"/>
</dbReference>
<feature type="transmembrane region" description="Helical" evidence="8">
    <location>
        <begin position="269"/>
        <end position="291"/>
    </location>
</feature>
<reference evidence="10 11" key="1">
    <citation type="submission" date="2015-06" db="EMBL/GenBank/DDBJ databases">
        <title>Expansion of signal transduction pathways in fungi by whole-genome duplication.</title>
        <authorList>
            <consortium name="DOE Joint Genome Institute"/>
            <person name="Corrochano L.M."/>
            <person name="Kuo A."/>
            <person name="Marcet-Houben M."/>
            <person name="Polaino S."/>
            <person name="Salamov A."/>
            <person name="Villalobos J.M."/>
            <person name="Alvarez M.I."/>
            <person name="Avalos J."/>
            <person name="Benito E.P."/>
            <person name="Benoit I."/>
            <person name="Burger G."/>
            <person name="Camino L.P."/>
            <person name="Canovas D."/>
            <person name="Cerda-Olmedo E."/>
            <person name="Cheng J.-F."/>
            <person name="Dominguez A."/>
            <person name="Elias M."/>
            <person name="Eslava A.P."/>
            <person name="Glaser F."/>
            <person name="Grimwood J."/>
            <person name="Gutierrez G."/>
            <person name="Heitman J."/>
            <person name="Henrissat B."/>
            <person name="Iturriaga E.A."/>
            <person name="Lang B.F."/>
            <person name="Lavin J.L."/>
            <person name="Lee S."/>
            <person name="Li W."/>
            <person name="Lindquist E."/>
            <person name="Lopez-Garcia S."/>
            <person name="Luque E.M."/>
            <person name="Marcos A.T."/>
            <person name="Martin J."/>
            <person name="Mccluskey K."/>
            <person name="Medina H.R."/>
            <person name="Miralles-Duran A."/>
            <person name="Miyazaki A."/>
            <person name="Munoz-Torres E."/>
            <person name="Oguiza J.A."/>
            <person name="Ohm R."/>
            <person name="Olmedo M."/>
            <person name="Orejas M."/>
            <person name="Ortiz-Castellanos L."/>
            <person name="Pisabarro A.G."/>
            <person name="Rodriguez-Romero J."/>
            <person name="Ruiz-Herrera J."/>
            <person name="Ruiz-Vazquez R."/>
            <person name="Sanz C."/>
            <person name="Schackwitz W."/>
            <person name="Schmutz J."/>
            <person name="Shahriari M."/>
            <person name="Shelest E."/>
            <person name="Silva-Franco F."/>
            <person name="Soanes D."/>
            <person name="Syed K."/>
            <person name="Tagua V.G."/>
            <person name="Talbot N.J."/>
            <person name="Thon M."/>
            <person name="De Vries R.P."/>
            <person name="Wiebenga A."/>
            <person name="Yadav J.S."/>
            <person name="Braun E.L."/>
            <person name="Baker S."/>
            <person name="Garre V."/>
            <person name="Horwitz B."/>
            <person name="Torres-Martinez S."/>
            <person name="Idnurm A."/>
            <person name="Herrera-Estrella A."/>
            <person name="Gabaldon T."/>
            <person name="Grigoriev I.V."/>
        </authorList>
    </citation>
    <scope>NUCLEOTIDE SEQUENCE [LARGE SCALE GENOMIC DNA]</scope>
    <source>
        <strain evidence="10 11">CBS 277.49</strain>
    </source>
</reference>
<gene>
    <name evidence="10" type="ORF">MUCCIDRAFT_155215</name>
</gene>
<feature type="transmembrane region" description="Helical" evidence="8">
    <location>
        <begin position="303"/>
        <end position="323"/>
    </location>
</feature>
<evidence type="ECO:0000256" key="4">
    <source>
        <dbReference type="ARBA" id="ARBA00022692"/>
    </source>
</evidence>
<dbReference type="PANTHER" id="PTHR11040">
    <property type="entry name" value="ZINC/IRON TRANSPORTER"/>
    <property type="match status" value="1"/>
</dbReference>
<dbReference type="InterPro" id="IPR003689">
    <property type="entry name" value="ZIP"/>
</dbReference>
<name>A0A168NAA8_MUCCL</name>
<dbReference type="GO" id="GO:0005886">
    <property type="term" value="C:plasma membrane"/>
    <property type="evidence" value="ECO:0007669"/>
    <property type="project" value="TreeGrafter"/>
</dbReference>
<dbReference type="STRING" id="747725.A0A168NAA8"/>
<evidence type="ECO:0000256" key="6">
    <source>
        <dbReference type="ARBA" id="ARBA00023065"/>
    </source>
</evidence>
<evidence type="ECO:0000256" key="7">
    <source>
        <dbReference type="ARBA" id="ARBA00023136"/>
    </source>
</evidence>
<organism evidence="10 11">
    <name type="scientific">Mucor lusitanicus CBS 277.49</name>
    <dbReference type="NCBI Taxonomy" id="747725"/>
    <lineage>
        <taxon>Eukaryota</taxon>
        <taxon>Fungi</taxon>
        <taxon>Fungi incertae sedis</taxon>
        <taxon>Mucoromycota</taxon>
        <taxon>Mucoromycotina</taxon>
        <taxon>Mucoromycetes</taxon>
        <taxon>Mucorales</taxon>
        <taxon>Mucorineae</taxon>
        <taxon>Mucoraceae</taxon>
        <taxon>Mucor</taxon>
    </lineage>
</organism>